<evidence type="ECO:0000313" key="3">
    <source>
        <dbReference type="EMBL" id="MQN79452.1"/>
    </source>
</evidence>
<dbReference type="RefSeq" id="WP_153121778.1">
    <property type="nucleotide sequence ID" value="NZ_VZCB01000003.1"/>
</dbReference>
<evidence type="ECO:0000259" key="2">
    <source>
        <dbReference type="Pfam" id="PF08800"/>
    </source>
</evidence>
<dbReference type="Pfam" id="PF08800">
    <property type="entry name" value="BT4734-like_N"/>
    <property type="match status" value="1"/>
</dbReference>
<organism evidence="3 4">
    <name type="scientific">Segatella copri</name>
    <dbReference type="NCBI Taxonomy" id="165179"/>
    <lineage>
        <taxon>Bacteria</taxon>
        <taxon>Pseudomonadati</taxon>
        <taxon>Bacteroidota</taxon>
        <taxon>Bacteroidia</taxon>
        <taxon>Bacteroidales</taxon>
        <taxon>Prevotellaceae</taxon>
        <taxon>Segatella</taxon>
    </lineage>
</organism>
<accession>A0A6G1TVW7</accession>
<sequence length="752" mass="87690">MAKMNVKTNNPEANQAMPSFFHSIQQSESHPLVSWEYLRSLITSDPQIKNMTELYRQRLQVSKKFADELKPQSPAITISAQMDGYGRKLANFVKPTYLLMVEFDKIPTQQLEHCQELISQDEHTMVMHRSVSGRGLHIFCKYAPAEDDDISILELFELILPKAQLYYQHLLGMECDKACSDITRCAGLAHDPEAYFNWQSVPFELDFSDLKKFYTKKTMEAKYAKRKPKKSQSKEKEKKNTAITIDEAAPHIMQLLQQWGYDFQPGRHNEYILHFSKCCLKYGISQEEAMKYVDKEFGSQYPETVSVLKSCYKHSELFGTWHYYREGEGYSTRPSVKAVKQWLSTHYTWHHNKMTGFYELQSRMVYTGKYPHPTRVDDNIENSLWADMDEAGLHVSINTIHSIINSDFCQSFDPLEDYLKSLPTWQKGRDPDYIDQLADRIHVVEKPGYEHTQELFRYYFKKWIVAMVVAWCSPKVVNQFILILVGKGGIFKTTFFAYLLPPELRQYFLNDSTASYTDKDFMEAFSSKAMICLDEFESVFGKNLSAFKSNLTKLTFSIRRPYDKYRSELPHRASLSGTTNSQQFITDEENRRYSPWIVESIDSPIDHPIDYQNVYAQALALGKEVMSRGKEESQDWTFWLTRQDIDQMRNHNRLFMVANYAEEQILKYYRVPEPDTPLQYIKFRYTSEILEKIGCNPALRQNLNSHNIGSVMARLGFKKIHKDKGNGWAVIEKEPIELNSDAAVDPTDTFED</sequence>
<dbReference type="PANTHER" id="PTHR34985:SF1">
    <property type="entry name" value="SLR0554 PROTEIN"/>
    <property type="match status" value="1"/>
</dbReference>
<dbReference type="EMBL" id="VZCB01000003">
    <property type="protein sequence ID" value="MQN79452.1"/>
    <property type="molecule type" value="Genomic_DNA"/>
</dbReference>
<dbReference type="InterPro" id="IPR014907">
    <property type="entry name" value="BT4734-like_N"/>
</dbReference>
<feature type="domain" description="BT4734-like N-terminal" evidence="2">
    <location>
        <begin position="69"/>
        <end position="196"/>
    </location>
</feature>
<dbReference type="Proteomes" id="UP000480425">
    <property type="component" value="Unassembled WGS sequence"/>
</dbReference>
<evidence type="ECO:0000259" key="1">
    <source>
        <dbReference type="Pfam" id="PF05272"/>
    </source>
</evidence>
<reference evidence="3 4" key="1">
    <citation type="submission" date="2019-09" db="EMBL/GenBank/DDBJ databases">
        <title>Distinct polysaccharide growth profiles of human intestinal Prevotella copri isolates.</title>
        <authorList>
            <person name="Fehlner-Peach H."/>
            <person name="Magnabosco C."/>
            <person name="Raghavan V."/>
            <person name="Scher J.U."/>
            <person name="Tett A."/>
            <person name="Cox L.M."/>
            <person name="Gottsegen C."/>
            <person name="Watters A."/>
            <person name="Wiltshire- Gordon J.D."/>
            <person name="Segata N."/>
            <person name="Bonneau R."/>
            <person name="Littman D.R."/>
        </authorList>
    </citation>
    <scope>NUCLEOTIDE SEQUENCE [LARGE SCALE GENOMIC DNA]</scope>
    <source>
        <strain evidence="4">iA622</strain>
    </source>
</reference>
<dbReference type="AlphaFoldDB" id="A0A6G1TVW7"/>
<comment type="caution">
    <text evidence="3">The sequence shown here is derived from an EMBL/GenBank/DDBJ whole genome shotgun (WGS) entry which is preliminary data.</text>
</comment>
<proteinExistence type="predicted"/>
<protein>
    <submittedName>
        <fullName evidence="3">Uncharacterized protein</fullName>
    </submittedName>
</protein>
<dbReference type="OrthoDB" id="9801888at2"/>
<name>A0A6G1TVW7_9BACT</name>
<dbReference type="PANTHER" id="PTHR34985">
    <property type="entry name" value="SLR0554 PROTEIN"/>
    <property type="match status" value="1"/>
</dbReference>
<feature type="domain" description="Virulence-associated protein E-like" evidence="1">
    <location>
        <begin position="452"/>
        <end position="651"/>
    </location>
</feature>
<evidence type="ECO:0000313" key="4">
    <source>
        <dbReference type="Proteomes" id="UP000480425"/>
    </source>
</evidence>
<dbReference type="InterPro" id="IPR007936">
    <property type="entry name" value="VapE-like_dom"/>
</dbReference>
<gene>
    <name evidence="3" type="ORF">F7D73_00415</name>
</gene>
<dbReference type="Pfam" id="PF05272">
    <property type="entry name" value="VapE-like_dom"/>
    <property type="match status" value="1"/>
</dbReference>